<dbReference type="InterPro" id="IPR000595">
    <property type="entry name" value="cNMP-bd_dom"/>
</dbReference>
<dbReference type="Pfam" id="PF00027">
    <property type="entry name" value="cNMP_binding"/>
    <property type="match status" value="1"/>
</dbReference>
<dbReference type="PROSITE" id="PS51063">
    <property type="entry name" value="HTH_CRP_2"/>
    <property type="match status" value="1"/>
</dbReference>
<dbReference type="GO" id="GO:0005829">
    <property type="term" value="C:cytosol"/>
    <property type="evidence" value="ECO:0007669"/>
    <property type="project" value="TreeGrafter"/>
</dbReference>
<organism evidence="6 7">
    <name type="scientific">Niastella populi</name>
    <dbReference type="NCBI Taxonomy" id="550983"/>
    <lineage>
        <taxon>Bacteria</taxon>
        <taxon>Pseudomonadati</taxon>
        <taxon>Bacteroidota</taxon>
        <taxon>Chitinophagia</taxon>
        <taxon>Chitinophagales</taxon>
        <taxon>Chitinophagaceae</taxon>
        <taxon>Niastella</taxon>
    </lineage>
</organism>
<dbReference type="Proteomes" id="UP000192276">
    <property type="component" value="Unassembled WGS sequence"/>
</dbReference>
<dbReference type="Gene3D" id="2.60.120.10">
    <property type="entry name" value="Jelly Rolls"/>
    <property type="match status" value="1"/>
</dbReference>
<evidence type="ECO:0000313" key="6">
    <source>
        <dbReference type="EMBL" id="OQP65007.1"/>
    </source>
</evidence>
<accession>A0A1V9G351</accession>
<dbReference type="PANTHER" id="PTHR24567:SF74">
    <property type="entry name" value="HTH-TYPE TRANSCRIPTIONAL REGULATOR ARCR"/>
    <property type="match status" value="1"/>
</dbReference>
<dbReference type="GO" id="GO:0003700">
    <property type="term" value="F:DNA-binding transcription factor activity"/>
    <property type="evidence" value="ECO:0007669"/>
    <property type="project" value="TreeGrafter"/>
</dbReference>
<protein>
    <recommendedName>
        <fullName evidence="8">Crp/Fnr family transcriptional regulator</fullName>
    </recommendedName>
</protein>
<dbReference type="InterPro" id="IPR014710">
    <property type="entry name" value="RmlC-like_jellyroll"/>
</dbReference>
<dbReference type="GO" id="GO:0003677">
    <property type="term" value="F:DNA binding"/>
    <property type="evidence" value="ECO:0007669"/>
    <property type="project" value="UniProtKB-KW"/>
</dbReference>
<dbReference type="InterPro" id="IPR036390">
    <property type="entry name" value="WH_DNA-bd_sf"/>
</dbReference>
<dbReference type="SMART" id="SM00100">
    <property type="entry name" value="cNMP"/>
    <property type="match status" value="1"/>
</dbReference>
<dbReference type="InterPro" id="IPR036388">
    <property type="entry name" value="WH-like_DNA-bd_sf"/>
</dbReference>
<evidence type="ECO:0000256" key="1">
    <source>
        <dbReference type="ARBA" id="ARBA00023015"/>
    </source>
</evidence>
<dbReference type="PROSITE" id="PS50042">
    <property type="entry name" value="CNMP_BINDING_3"/>
    <property type="match status" value="1"/>
</dbReference>
<evidence type="ECO:0000259" key="4">
    <source>
        <dbReference type="PROSITE" id="PS50042"/>
    </source>
</evidence>
<dbReference type="EMBL" id="LWBP01000078">
    <property type="protein sequence ID" value="OQP65007.1"/>
    <property type="molecule type" value="Genomic_DNA"/>
</dbReference>
<dbReference type="Gene3D" id="1.10.10.10">
    <property type="entry name" value="Winged helix-like DNA-binding domain superfamily/Winged helix DNA-binding domain"/>
    <property type="match status" value="1"/>
</dbReference>
<evidence type="ECO:0000256" key="3">
    <source>
        <dbReference type="ARBA" id="ARBA00023163"/>
    </source>
</evidence>
<dbReference type="InterPro" id="IPR050397">
    <property type="entry name" value="Env_Response_Regulators"/>
</dbReference>
<gene>
    <name evidence="6" type="ORF">A4R26_14955</name>
</gene>
<evidence type="ECO:0000256" key="2">
    <source>
        <dbReference type="ARBA" id="ARBA00023125"/>
    </source>
</evidence>
<reference evidence="7" key="1">
    <citation type="submission" date="2016-04" db="EMBL/GenBank/DDBJ databases">
        <authorList>
            <person name="Chen L."/>
            <person name="Zhuang W."/>
            <person name="Wang G."/>
        </authorList>
    </citation>
    <scope>NUCLEOTIDE SEQUENCE [LARGE SCALE GENOMIC DNA]</scope>
    <source>
        <strain evidence="7">208</strain>
    </source>
</reference>
<feature type="domain" description="Cyclic nucleotide-binding" evidence="4">
    <location>
        <begin position="62"/>
        <end position="161"/>
    </location>
</feature>
<evidence type="ECO:0008006" key="8">
    <source>
        <dbReference type="Google" id="ProtNLM"/>
    </source>
</evidence>
<dbReference type="OrthoDB" id="9127033at2"/>
<evidence type="ECO:0000259" key="5">
    <source>
        <dbReference type="PROSITE" id="PS51063"/>
    </source>
</evidence>
<dbReference type="Pfam" id="PF13545">
    <property type="entry name" value="HTH_Crp_2"/>
    <property type="match status" value="1"/>
</dbReference>
<keyword evidence="3" id="KW-0804">Transcription</keyword>
<keyword evidence="1" id="KW-0805">Transcription regulation</keyword>
<keyword evidence="2" id="KW-0238">DNA-binding</keyword>
<keyword evidence="7" id="KW-1185">Reference proteome</keyword>
<name>A0A1V9G351_9BACT</name>
<dbReference type="AlphaFoldDB" id="A0A1V9G351"/>
<dbReference type="CDD" id="cd00038">
    <property type="entry name" value="CAP_ED"/>
    <property type="match status" value="1"/>
</dbReference>
<dbReference type="PANTHER" id="PTHR24567">
    <property type="entry name" value="CRP FAMILY TRANSCRIPTIONAL REGULATORY PROTEIN"/>
    <property type="match status" value="1"/>
</dbReference>
<proteinExistence type="predicted"/>
<dbReference type="SUPFAM" id="SSF51206">
    <property type="entry name" value="cAMP-binding domain-like"/>
    <property type="match status" value="1"/>
</dbReference>
<sequence length="247" mass="28325">MIMTILKLTKMKRLLAVENNNKENHNIMESIHLYDNGANTYMRKQPDRLMASFNQNTSLQKFKKKQIIYTEGNHPSQLFYIKKGIVKTFKCNSEGKELITGIYGEGEFLGYVALLEETVYRDIAVAVEYAELAVIPKDEFELLMETDWQIARQFINMLARDISEKEKLLLGLAYNSLRKKVAEALILLSKKYKDAIKISRDNLAAIAGTATESLIRTLGEFRQEKLIDISEGYITIVNEAKLKTMLN</sequence>
<comment type="caution">
    <text evidence="6">The sequence shown here is derived from an EMBL/GenBank/DDBJ whole genome shotgun (WGS) entry which is preliminary data.</text>
</comment>
<dbReference type="SUPFAM" id="SSF46785">
    <property type="entry name" value="Winged helix' DNA-binding domain"/>
    <property type="match status" value="1"/>
</dbReference>
<evidence type="ECO:0000313" key="7">
    <source>
        <dbReference type="Proteomes" id="UP000192276"/>
    </source>
</evidence>
<dbReference type="InterPro" id="IPR018490">
    <property type="entry name" value="cNMP-bd_dom_sf"/>
</dbReference>
<dbReference type="InterPro" id="IPR012318">
    <property type="entry name" value="HTH_CRP"/>
</dbReference>
<dbReference type="STRING" id="550983.A4R26_14955"/>
<feature type="domain" description="HTH crp-type" evidence="5">
    <location>
        <begin position="175"/>
        <end position="240"/>
    </location>
</feature>